<dbReference type="PANTHER" id="PTHR43298:SF2">
    <property type="entry name" value="FMN_FAD EXPORTER YEEO-RELATED"/>
    <property type="match status" value="1"/>
</dbReference>
<evidence type="ECO:0000313" key="7">
    <source>
        <dbReference type="EMBL" id="QDK70246.1"/>
    </source>
</evidence>
<accession>A0A514Z6N6</accession>
<gene>
    <name evidence="7" type="ORF">FLP15_02450</name>
</gene>
<sequence length="101" mass="11139">MEDDFWKQVFNLALPVALQSLLYSLLAIVNQLMVGRLGEVSVVAVSLASKNFGILNFTLMGLSGGLAILTAQFMGKKKTEKITKMQGMMLFTGCCWQCSLW</sequence>
<dbReference type="GO" id="GO:0042910">
    <property type="term" value="F:xenobiotic transmembrane transporter activity"/>
    <property type="evidence" value="ECO:0007669"/>
    <property type="project" value="InterPro"/>
</dbReference>
<keyword evidence="6" id="KW-1133">Transmembrane helix</keyword>
<keyword evidence="8" id="KW-1185">Reference proteome</keyword>
<dbReference type="Proteomes" id="UP000315128">
    <property type="component" value="Chromosome"/>
</dbReference>
<dbReference type="InterPro" id="IPR002528">
    <property type="entry name" value="MATE_fam"/>
</dbReference>
<dbReference type="KEGG" id="lack:FLP15_02450"/>
<dbReference type="GO" id="GO:0015297">
    <property type="term" value="F:antiporter activity"/>
    <property type="evidence" value="ECO:0007669"/>
    <property type="project" value="InterPro"/>
</dbReference>
<dbReference type="Pfam" id="PF01554">
    <property type="entry name" value="MatE"/>
    <property type="match status" value="1"/>
</dbReference>
<feature type="transmembrane region" description="Helical" evidence="6">
    <location>
        <begin position="12"/>
        <end position="34"/>
    </location>
</feature>
<evidence type="ECO:0000256" key="2">
    <source>
        <dbReference type="ARBA" id="ARBA00010199"/>
    </source>
</evidence>
<dbReference type="InterPro" id="IPR050222">
    <property type="entry name" value="MATE_MdtK"/>
</dbReference>
<dbReference type="PANTHER" id="PTHR43298">
    <property type="entry name" value="MULTIDRUG RESISTANCE PROTEIN NORM-RELATED"/>
    <property type="match status" value="1"/>
</dbReference>
<name>A0A514Z6N6_9LACT</name>
<dbReference type="OrthoDB" id="9780160at2"/>
<evidence type="ECO:0000256" key="1">
    <source>
        <dbReference type="ARBA" id="ARBA00003408"/>
    </source>
</evidence>
<dbReference type="AlphaFoldDB" id="A0A514Z6N6"/>
<dbReference type="EMBL" id="CP041356">
    <property type="protein sequence ID" value="QDK70246.1"/>
    <property type="molecule type" value="Genomic_DNA"/>
</dbReference>
<keyword evidence="6" id="KW-0812">Transmembrane</keyword>
<comment type="function">
    <text evidence="1">Multidrug efflux pump.</text>
</comment>
<dbReference type="GO" id="GO:0005886">
    <property type="term" value="C:plasma membrane"/>
    <property type="evidence" value="ECO:0007669"/>
    <property type="project" value="TreeGrafter"/>
</dbReference>
<organism evidence="7 8">
    <name type="scientific">Lactococcus protaetiae</name>
    <dbReference type="NCBI Taxonomy" id="2592653"/>
    <lineage>
        <taxon>Bacteria</taxon>
        <taxon>Bacillati</taxon>
        <taxon>Bacillota</taxon>
        <taxon>Bacilli</taxon>
        <taxon>Lactobacillales</taxon>
        <taxon>Streptococcaceae</taxon>
        <taxon>Lactococcus</taxon>
    </lineage>
</organism>
<evidence type="ECO:0000256" key="4">
    <source>
        <dbReference type="ARBA" id="ARBA00022448"/>
    </source>
</evidence>
<evidence type="ECO:0000256" key="6">
    <source>
        <dbReference type="SAM" id="Phobius"/>
    </source>
</evidence>
<evidence type="ECO:0000313" key="8">
    <source>
        <dbReference type="Proteomes" id="UP000315128"/>
    </source>
</evidence>
<feature type="transmembrane region" description="Helical" evidence="6">
    <location>
        <begin position="54"/>
        <end position="75"/>
    </location>
</feature>
<protein>
    <recommendedName>
        <fullName evidence="3">Probable multidrug resistance protein NorM</fullName>
    </recommendedName>
    <alternativeName>
        <fullName evidence="5">Multidrug-efflux transporter</fullName>
    </alternativeName>
</protein>
<keyword evidence="4" id="KW-0813">Transport</keyword>
<keyword evidence="6" id="KW-0472">Membrane</keyword>
<proteinExistence type="inferred from homology"/>
<comment type="similarity">
    <text evidence="2">Belongs to the multi antimicrobial extrusion (MATE) (TC 2.A.66.1) family.</text>
</comment>
<evidence type="ECO:0000256" key="5">
    <source>
        <dbReference type="ARBA" id="ARBA00031636"/>
    </source>
</evidence>
<evidence type="ECO:0000256" key="3">
    <source>
        <dbReference type="ARBA" id="ARBA00020268"/>
    </source>
</evidence>
<reference evidence="7 8" key="1">
    <citation type="submission" date="2019-07" db="EMBL/GenBank/DDBJ databases">
        <title>Genome sequencing of KACC 19320.</title>
        <authorList>
            <person name="Heo J."/>
            <person name="Kim S.-J."/>
            <person name="Kim J.-S."/>
            <person name="Hong S.-B."/>
            <person name="Kwon S.-W."/>
        </authorList>
    </citation>
    <scope>NUCLEOTIDE SEQUENCE [LARGE SCALE GENOMIC DNA]</scope>
    <source>
        <strain evidence="7 8">KACC 19320</strain>
    </source>
</reference>